<gene>
    <name evidence="3" type="ORF">BCL74_2524</name>
</gene>
<dbReference type="SUPFAM" id="SSF53067">
    <property type="entry name" value="Actin-like ATPase domain"/>
    <property type="match status" value="2"/>
</dbReference>
<dbReference type="AlphaFoldDB" id="A0A420WI32"/>
<feature type="region of interest" description="Disordered" evidence="1">
    <location>
        <begin position="1"/>
        <end position="25"/>
    </location>
</feature>
<proteinExistence type="predicted"/>
<evidence type="ECO:0000313" key="4">
    <source>
        <dbReference type="Proteomes" id="UP000277424"/>
    </source>
</evidence>
<dbReference type="CDD" id="cd24054">
    <property type="entry name" value="ASKHA_NBD_AaPPX-GppA_MtPPX2-like"/>
    <property type="match status" value="1"/>
</dbReference>
<dbReference type="EMBL" id="RBIG01000002">
    <property type="protein sequence ID" value="RKQ70575.1"/>
    <property type="molecule type" value="Genomic_DNA"/>
</dbReference>
<feature type="domain" description="Ppx/GppA phosphatase N-terminal" evidence="2">
    <location>
        <begin position="73"/>
        <end position="363"/>
    </location>
</feature>
<dbReference type="Pfam" id="PF02541">
    <property type="entry name" value="Ppx-GppA"/>
    <property type="match status" value="1"/>
</dbReference>
<dbReference type="InterPro" id="IPR003695">
    <property type="entry name" value="Ppx_GppA_N"/>
</dbReference>
<name>A0A420WI32_9PROT</name>
<sequence length="381" mass="41507">MRVINKPYRPETARMPADFPPAPDTLVRDRAEADTSPVPSRGAPVFAALDLGTNNCRLLVARPARRERGCEGFKVIDAFSRVVRLGEGVCSSGLLSPAAMDRTVEALRICAQKMERRQVTSFRAVATEACRRAANCTDFMARVKDETGLDIEIIDTEEEAALAVAGCVPLLDRDTPYGLVFDIGGGSTEVSFFRLEEGGGHELRKIISIPLGVVSLAERFGCQDIGRTVYEAMIAEVAPHLEKFEAICSIGQRIKAGEVQMLGTSGTVTTLAGMSMGLARYDRSKVDGTFLGFDQVEEMTTRLVSLDYAGRAAQPCIGHDRADLVLAGCAILDAICRRWPVGRLRVGDRGVREGILFGLLQKHETGRVRHATGPHYRRLTL</sequence>
<dbReference type="GO" id="GO:0016462">
    <property type="term" value="F:pyrophosphatase activity"/>
    <property type="evidence" value="ECO:0007669"/>
    <property type="project" value="TreeGrafter"/>
</dbReference>
<protein>
    <submittedName>
        <fullName evidence="3">Exopolyphosphatase/guanosine-5'-triphosphate, 3'-diphosphate pyrophosphatase</fullName>
    </submittedName>
</protein>
<dbReference type="Gene3D" id="3.30.420.150">
    <property type="entry name" value="Exopolyphosphatase. Domain 2"/>
    <property type="match status" value="1"/>
</dbReference>
<dbReference type="InterPro" id="IPR050273">
    <property type="entry name" value="GppA/Ppx_hydrolase"/>
</dbReference>
<dbReference type="PANTHER" id="PTHR30005">
    <property type="entry name" value="EXOPOLYPHOSPHATASE"/>
    <property type="match status" value="1"/>
</dbReference>
<reference evidence="3 4" key="1">
    <citation type="submission" date="2018-10" db="EMBL/GenBank/DDBJ databases">
        <title>Comparative analysis of microorganisms from saline springs in Andes Mountain Range, Colombia.</title>
        <authorList>
            <person name="Rubin E."/>
        </authorList>
    </citation>
    <scope>NUCLEOTIDE SEQUENCE [LARGE SCALE GENOMIC DNA]</scope>
    <source>
        <strain evidence="3 4">USBA 36</strain>
    </source>
</reference>
<dbReference type="PANTHER" id="PTHR30005:SF0">
    <property type="entry name" value="RETROGRADE REGULATION PROTEIN 2"/>
    <property type="match status" value="1"/>
</dbReference>
<dbReference type="Gene3D" id="3.30.420.40">
    <property type="match status" value="1"/>
</dbReference>
<dbReference type="InterPro" id="IPR043129">
    <property type="entry name" value="ATPase_NBD"/>
</dbReference>
<evidence type="ECO:0000259" key="2">
    <source>
        <dbReference type="Pfam" id="PF02541"/>
    </source>
</evidence>
<dbReference type="Proteomes" id="UP000277424">
    <property type="component" value="Unassembled WGS sequence"/>
</dbReference>
<comment type="caution">
    <text evidence="3">The sequence shown here is derived from an EMBL/GenBank/DDBJ whole genome shotgun (WGS) entry which is preliminary data.</text>
</comment>
<dbReference type="RefSeq" id="WP_244922260.1">
    <property type="nucleotide sequence ID" value="NZ_RBIG01000002.1"/>
</dbReference>
<organism evidence="3 4">
    <name type="scientific">Oceanibaculum indicum</name>
    <dbReference type="NCBI Taxonomy" id="526216"/>
    <lineage>
        <taxon>Bacteria</taxon>
        <taxon>Pseudomonadati</taxon>
        <taxon>Pseudomonadota</taxon>
        <taxon>Alphaproteobacteria</taxon>
        <taxon>Rhodospirillales</taxon>
        <taxon>Oceanibaculaceae</taxon>
        <taxon>Oceanibaculum</taxon>
    </lineage>
</organism>
<accession>A0A420WI32</accession>
<evidence type="ECO:0000313" key="3">
    <source>
        <dbReference type="EMBL" id="RKQ70575.1"/>
    </source>
</evidence>
<evidence type="ECO:0000256" key="1">
    <source>
        <dbReference type="SAM" id="MobiDB-lite"/>
    </source>
</evidence>